<sequence>MCAVFVGDKLPSRSSISKFSPILVRKKRLEHMIHFLLSKNLHYEPGASLQFSQQNLDALFNSSNEADVPSSVHIGHLLSNDAIELSTSDYTPRNENINNCNAEFEELMMENVGYTDGDESSIAYQAMKLLALERCLAGKPFIASGTGNRLVPDFNNPSILTWLFPHLDPWGIGGFHDPRQLVKLTMTEQLSHMLRMNDHSFEEDPEFAFVFYNIIRKAEVSKHVRFRVPAKVQTRIIRDLTSIDPEDLLKLYNLFDKDPFFRPVEPEHQRIVKILRDITMITKSLPGSNGYKIAMRNQIRAIINCKNTCWR</sequence>
<dbReference type="OrthoDB" id="432234at2759"/>
<dbReference type="EMBL" id="KL142371">
    <property type="protein sequence ID" value="KDR81142.1"/>
    <property type="molecule type" value="Genomic_DNA"/>
</dbReference>
<evidence type="ECO:0000313" key="1">
    <source>
        <dbReference type="EMBL" id="KDR81142.1"/>
    </source>
</evidence>
<organism evidence="1 2">
    <name type="scientific">Galerina marginata (strain CBS 339.88)</name>
    <dbReference type="NCBI Taxonomy" id="685588"/>
    <lineage>
        <taxon>Eukaryota</taxon>
        <taxon>Fungi</taxon>
        <taxon>Dikarya</taxon>
        <taxon>Basidiomycota</taxon>
        <taxon>Agaricomycotina</taxon>
        <taxon>Agaricomycetes</taxon>
        <taxon>Agaricomycetidae</taxon>
        <taxon>Agaricales</taxon>
        <taxon>Agaricineae</taxon>
        <taxon>Strophariaceae</taxon>
        <taxon>Galerina</taxon>
    </lineage>
</organism>
<evidence type="ECO:0000313" key="2">
    <source>
        <dbReference type="Proteomes" id="UP000027222"/>
    </source>
</evidence>
<dbReference type="AlphaFoldDB" id="A0A067TFK4"/>
<accession>A0A067TFK4</accession>
<protein>
    <recommendedName>
        <fullName evidence="3">Helitron helicase-like domain-containing protein</fullName>
    </recommendedName>
</protein>
<name>A0A067TFK4_GALM3</name>
<keyword evidence="2" id="KW-1185">Reference proteome</keyword>
<reference evidence="2" key="1">
    <citation type="journal article" date="2014" name="Proc. Natl. Acad. Sci. U.S.A.">
        <title>Extensive sampling of basidiomycete genomes demonstrates inadequacy of the white-rot/brown-rot paradigm for wood decay fungi.</title>
        <authorList>
            <person name="Riley R."/>
            <person name="Salamov A.A."/>
            <person name="Brown D.W."/>
            <person name="Nagy L.G."/>
            <person name="Floudas D."/>
            <person name="Held B.W."/>
            <person name="Levasseur A."/>
            <person name="Lombard V."/>
            <person name="Morin E."/>
            <person name="Otillar R."/>
            <person name="Lindquist E.A."/>
            <person name="Sun H."/>
            <person name="LaButti K.M."/>
            <person name="Schmutz J."/>
            <person name="Jabbour D."/>
            <person name="Luo H."/>
            <person name="Baker S.E."/>
            <person name="Pisabarro A.G."/>
            <person name="Walton J.D."/>
            <person name="Blanchette R.A."/>
            <person name="Henrissat B."/>
            <person name="Martin F."/>
            <person name="Cullen D."/>
            <person name="Hibbett D.S."/>
            <person name="Grigoriev I.V."/>
        </authorList>
    </citation>
    <scope>NUCLEOTIDE SEQUENCE [LARGE SCALE GENOMIC DNA]</scope>
    <source>
        <strain evidence="2">CBS 339.88</strain>
    </source>
</reference>
<evidence type="ECO:0008006" key="3">
    <source>
        <dbReference type="Google" id="ProtNLM"/>
    </source>
</evidence>
<gene>
    <name evidence="1" type="ORF">GALMADRAFT_222667</name>
</gene>
<proteinExistence type="predicted"/>
<dbReference type="HOGENOM" id="CLU_030626_1_0_1"/>
<dbReference type="Proteomes" id="UP000027222">
    <property type="component" value="Unassembled WGS sequence"/>
</dbReference>
<dbReference type="STRING" id="685588.A0A067TFK4"/>